<dbReference type="PROSITE" id="PS51257">
    <property type="entry name" value="PROKAR_LIPOPROTEIN"/>
    <property type="match status" value="1"/>
</dbReference>
<evidence type="ECO:0000313" key="2">
    <source>
        <dbReference type="EMBL" id="MEE9653721.1"/>
    </source>
</evidence>
<evidence type="ECO:0008006" key="6">
    <source>
        <dbReference type="Google" id="ProtNLM"/>
    </source>
</evidence>
<evidence type="ECO:0000256" key="1">
    <source>
        <dbReference type="SAM" id="SignalP"/>
    </source>
</evidence>
<dbReference type="EMBL" id="JAZKKV010000001">
    <property type="protein sequence ID" value="MEE9653721.1"/>
    <property type="molecule type" value="Genomic_DNA"/>
</dbReference>
<gene>
    <name evidence="3" type="ORF">EB837_03630</name>
    <name evidence="2" type="ORF">V4836_06050</name>
</gene>
<proteinExistence type="predicted"/>
<dbReference type="OrthoDB" id="6630933at2"/>
<protein>
    <recommendedName>
        <fullName evidence="6">Lipoprotein</fullName>
    </recommendedName>
</protein>
<accession>A0A378GM60</accession>
<sequence>MLKYASLLVALLLVGCANTPNLPPTETIVAIKPIDSGIIASSEKHSYRFFREGMPQEYQRYNTFYQRFHQQASGVRVNFAVKDHEVTAEYMVVIDKRNVDANQQTILRNEYKATTLDNDHLGVMFKANGFWSSSYAEELAAPYRLEQPIVVSINDKTQSLTTAGSIALIPLLPLFPLFMMYGCATGPCV</sequence>
<feature type="chain" id="PRO_5044586391" description="Lipoprotein" evidence="1">
    <location>
        <begin position="20"/>
        <end position="189"/>
    </location>
</feature>
<name>A0A378GM60_9ENTR</name>
<evidence type="ECO:0000313" key="4">
    <source>
        <dbReference type="Proteomes" id="UP000268051"/>
    </source>
</evidence>
<reference evidence="3 4" key="1">
    <citation type="submission" date="2018-10" db="EMBL/GenBank/DDBJ databases">
        <title>Horizontal transference of carbapenem resistance between Klebsiella pneumoniae and Kluyvera ascorbata during abdominal infection: a case report.</title>
        <authorList>
            <person name="Raro O.H.F."/>
            <person name="Lima-Morales D."/>
            <person name="Barth A.L."/>
            <person name="Paim T.G.S."/>
            <person name="Mott M.P."/>
            <person name="Riche C.V.W."/>
            <person name="Teixeira U.F."/>
            <person name="Waechter F."/>
            <person name="Dias C.A.G."/>
        </authorList>
    </citation>
    <scope>NUCLEOTIDE SEQUENCE [LARGE SCALE GENOMIC DNA]</scope>
    <source>
        <strain evidence="3 4">OT2</strain>
    </source>
</reference>
<keyword evidence="5" id="KW-1185">Reference proteome</keyword>
<feature type="signal peptide" evidence="1">
    <location>
        <begin position="1"/>
        <end position="19"/>
    </location>
</feature>
<organism evidence="3 4">
    <name type="scientific">Kluyvera ascorbata</name>
    <dbReference type="NCBI Taxonomy" id="51288"/>
    <lineage>
        <taxon>Bacteria</taxon>
        <taxon>Pseudomonadati</taxon>
        <taxon>Pseudomonadota</taxon>
        <taxon>Gammaproteobacteria</taxon>
        <taxon>Enterobacterales</taxon>
        <taxon>Enterobacteriaceae</taxon>
        <taxon>Kluyvera</taxon>
    </lineage>
</organism>
<dbReference type="Proteomes" id="UP000268051">
    <property type="component" value="Unassembled WGS sequence"/>
</dbReference>
<dbReference type="AlphaFoldDB" id="A0A378GM60"/>
<reference evidence="2 5" key="2">
    <citation type="submission" date="2023-10" db="EMBL/GenBank/DDBJ databases">
        <title>Wastewater isolates of ESBL- and carbapenemase-producing Gram-negative bacteria from New Zealand.</title>
        <authorList>
            <person name="Straub C."/>
            <person name="Weaver L."/>
            <person name="Cornelius A."/>
            <person name="Mcgill E."/>
            <person name="Dyet K."/>
            <person name="White L."/>
            <person name="Pattis I."/>
        </authorList>
    </citation>
    <scope>NUCLEOTIDE SEQUENCE [LARGE SCALE GENOMIC DNA]</scope>
    <source>
        <strain evidence="2 5">ESBL09</strain>
    </source>
</reference>
<dbReference type="Proteomes" id="UP001331691">
    <property type="component" value="Unassembled WGS sequence"/>
</dbReference>
<dbReference type="EMBL" id="RHFN01000003">
    <property type="protein sequence ID" value="ROU17020.1"/>
    <property type="molecule type" value="Genomic_DNA"/>
</dbReference>
<evidence type="ECO:0000313" key="3">
    <source>
        <dbReference type="EMBL" id="ROU17020.1"/>
    </source>
</evidence>
<comment type="caution">
    <text evidence="3">The sequence shown here is derived from an EMBL/GenBank/DDBJ whole genome shotgun (WGS) entry which is preliminary data.</text>
</comment>
<keyword evidence="1" id="KW-0732">Signal</keyword>
<dbReference type="RefSeq" id="WP_035895118.1">
    <property type="nucleotide sequence ID" value="NZ_AP022665.1"/>
</dbReference>
<evidence type="ECO:0000313" key="5">
    <source>
        <dbReference type="Proteomes" id="UP001331691"/>
    </source>
</evidence>